<dbReference type="InterPro" id="IPR006260">
    <property type="entry name" value="TonB/TolA_C"/>
</dbReference>
<name>A0A1F4S8R2_UNCSA</name>
<dbReference type="GO" id="GO:0031992">
    <property type="term" value="F:energy transducer activity"/>
    <property type="evidence" value="ECO:0007669"/>
    <property type="project" value="TreeGrafter"/>
</dbReference>
<dbReference type="PANTHER" id="PTHR33446">
    <property type="entry name" value="PROTEIN TONB-RELATED"/>
    <property type="match status" value="1"/>
</dbReference>
<gene>
    <name evidence="12" type="ORF">A2290_07940</name>
</gene>
<feature type="domain" description="TonB C-terminal" evidence="11">
    <location>
        <begin position="81"/>
        <end position="173"/>
    </location>
</feature>
<comment type="caution">
    <text evidence="12">The sequence shown here is derived from an EMBL/GenBank/DDBJ whole genome shotgun (WGS) entry which is preliminary data.</text>
</comment>
<dbReference type="GO" id="GO:0055085">
    <property type="term" value="P:transmembrane transport"/>
    <property type="evidence" value="ECO:0007669"/>
    <property type="project" value="InterPro"/>
</dbReference>
<evidence type="ECO:0000256" key="6">
    <source>
        <dbReference type="ARBA" id="ARBA00022692"/>
    </source>
</evidence>
<accession>A0A1F4S8R2</accession>
<evidence type="ECO:0000256" key="7">
    <source>
        <dbReference type="ARBA" id="ARBA00022927"/>
    </source>
</evidence>
<dbReference type="Proteomes" id="UP000177905">
    <property type="component" value="Unassembled WGS sequence"/>
</dbReference>
<feature type="transmembrane region" description="Helical" evidence="10">
    <location>
        <begin position="7"/>
        <end position="27"/>
    </location>
</feature>
<keyword evidence="6 10" id="KW-0812">Transmembrane</keyword>
<dbReference type="NCBIfam" id="TIGR01352">
    <property type="entry name" value="tonB_Cterm"/>
    <property type="match status" value="1"/>
</dbReference>
<dbReference type="EMBL" id="MEUA01000002">
    <property type="protein sequence ID" value="OGC16799.1"/>
    <property type="molecule type" value="Genomic_DNA"/>
</dbReference>
<evidence type="ECO:0000256" key="2">
    <source>
        <dbReference type="ARBA" id="ARBA00006555"/>
    </source>
</evidence>
<evidence type="ECO:0000256" key="8">
    <source>
        <dbReference type="ARBA" id="ARBA00022989"/>
    </source>
</evidence>
<protein>
    <recommendedName>
        <fullName evidence="11">TonB C-terminal domain-containing protein</fullName>
    </recommendedName>
</protein>
<keyword evidence="8 10" id="KW-1133">Transmembrane helix</keyword>
<evidence type="ECO:0000259" key="11">
    <source>
        <dbReference type="PROSITE" id="PS52015"/>
    </source>
</evidence>
<keyword evidence="3" id="KW-0813">Transport</keyword>
<dbReference type="InterPro" id="IPR051045">
    <property type="entry name" value="TonB-dependent_transducer"/>
</dbReference>
<proteinExistence type="inferred from homology"/>
<organism evidence="12 13">
    <name type="scientific">candidate division WOR-1 bacterium RIFOXYB2_FULL_36_35</name>
    <dbReference type="NCBI Taxonomy" id="1802578"/>
    <lineage>
        <taxon>Bacteria</taxon>
        <taxon>Bacillati</taxon>
        <taxon>Saganbacteria</taxon>
    </lineage>
</organism>
<keyword evidence="4" id="KW-1003">Cell membrane</keyword>
<dbReference type="PANTHER" id="PTHR33446:SF2">
    <property type="entry name" value="PROTEIN TONB"/>
    <property type="match status" value="1"/>
</dbReference>
<comment type="similarity">
    <text evidence="2">Belongs to the TonB family.</text>
</comment>
<dbReference type="Gene3D" id="3.30.1150.10">
    <property type="match status" value="1"/>
</dbReference>
<keyword evidence="9 10" id="KW-0472">Membrane</keyword>
<dbReference type="SUPFAM" id="SSF74653">
    <property type="entry name" value="TolA/TonB C-terminal domain"/>
    <property type="match status" value="1"/>
</dbReference>
<dbReference type="GO" id="GO:0015031">
    <property type="term" value="P:protein transport"/>
    <property type="evidence" value="ECO:0007669"/>
    <property type="project" value="UniProtKB-KW"/>
</dbReference>
<evidence type="ECO:0000256" key="5">
    <source>
        <dbReference type="ARBA" id="ARBA00022519"/>
    </source>
</evidence>
<evidence type="ECO:0000256" key="3">
    <source>
        <dbReference type="ARBA" id="ARBA00022448"/>
    </source>
</evidence>
<evidence type="ECO:0000256" key="10">
    <source>
        <dbReference type="SAM" id="Phobius"/>
    </source>
</evidence>
<dbReference type="AlphaFoldDB" id="A0A1F4S8R2"/>
<evidence type="ECO:0000313" key="13">
    <source>
        <dbReference type="Proteomes" id="UP000177905"/>
    </source>
</evidence>
<evidence type="ECO:0000256" key="9">
    <source>
        <dbReference type="ARBA" id="ARBA00023136"/>
    </source>
</evidence>
<evidence type="ECO:0000256" key="1">
    <source>
        <dbReference type="ARBA" id="ARBA00004383"/>
    </source>
</evidence>
<dbReference type="GO" id="GO:0098797">
    <property type="term" value="C:plasma membrane protein complex"/>
    <property type="evidence" value="ECO:0007669"/>
    <property type="project" value="TreeGrafter"/>
</dbReference>
<dbReference type="Pfam" id="PF03544">
    <property type="entry name" value="TonB_C"/>
    <property type="match status" value="1"/>
</dbReference>
<evidence type="ECO:0000256" key="4">
    <source>
        <dbReference type="ARBA" id="ARBA00022475"/>
    </source>
</evidence>
<reference evidence="12 13" key="1">
    <citation type="journal article" date="2016" name="Nat. Commun.">
        <title>Thousands of microbial genomes shed light on interconnected biogeochemical processes in an aquifer system.</title>
        <authorList>
            <person name="Anantharaman K."/>
            <person name="Brown C.T."/>
            <person name="Hug L.A."/>
            <person name="Sharon I."/>
            <person name="Castelle C.J."/>
            <person name="Probst A.J."/>
            <person name="Thomas B.C."/>
            <person name="Singh A."/>
            <person name="Wilkins M.J."/>
            <person name="Karaoz U."/>
            <person name="Brodie E.L."/>
            <person name="Williams K.H."/>
            <person name="Hubbard S.S."/>
            <person name="Banfield J.F."/>
        </authorList>
    </citation>
    <scope>NUCLEOTIDE SEQUENCE [LARGE SCALE GENOMIC DNA]</scope>
</reference>
<sequence length="173" mass="18468">MIKVKEFVFASLSVLIVASFVFIFQGYKIKVKPSAFIYNSEIIVSNSQTKSFALSHAVVKPLVKNFTDDKTEIIKPTPSPLPIIPPQILNFVIPTYPEPALKNGVEGISVVAANIGFDGNVKSIAIKTSSGNIDLDNSAAAAVATWKFAPSTQGGLAVASVFEVPVKFIIGEI</sequence>
<keyword evidence="5" id="KW-0997">Cell inner membrane</keyword>
<comment type="subcellular location">
    <subcellularLocation>
        <location evidence="1">Cell inner membrane</location>
        <topology evidence="1">Single-pass membrane protein</topology>
        <orientation evidence="1">Periplasmic side</orientation>
    </subcellularLocation>
</comment>
<dbReference type="InterPro" id="IPR037682">
    <property type="entry name" value="TonB_C"/>
</dbReference>
<dbReference type="PROSITE" id="PS52015">
    <property type="entry name" value="TONB_CTD"/>
    <property type="match status" value="1"/>
</dbReference>
<evidence type="ECO:0000313" key="12">
    <source>
        <dbReference type="EMBL" id="OGC16799.1"/>
    </source>
</evidence>
<keyword evidence="7" id="KW-0653">Protein transport</keyword>